<dbReference type="EMBL" id="JAWWNJ010000016">
    <property type="protein sequence ID" value="KAK7039379.1"/>
    <property type="molecule type" value="Genomic_DNA"/>
</dbReference>
<dbReference type="AlphaFoldDB" id="A0AAW0CLB5"/>
<gene>
    <name evidence="2" type="ORF">R3P38DRAFT_3181096</name>
</gene>
<sequence>MASLHPISLGEPSIPTIEEFRMWREIATSPAPATTAVMKVVDDIGTRISILNRARLALHRTHEQQRDNEAKELNLAVEAEIDAVVATTERYKLRCQALEAKLNGHQGILQFHRNKIQTRKVNEERGKLRSPRVVITTAPLKDSRSSPSKRRSPLKSGKRLTFLANVKK</sequence>
<accession>A0AAW0CLB5</accession>
<evidence type="ECO:0000256" key="1">
    <source>
        <dbReference type="SAM" id="MobiDB-lite"/>
    </source>
</evidence>
<comment type="caution">
    <text evidence="2">The sequence shown here is derived from an EMBL/GenBank/DDBJ whole genome shotgun (WGS) entry which is preliminary data.</text>
</comment>
<protein>
    <submittedName>
        <fullName evidence="2">Uncharacterized protein</fullName>
    </submittedName>
</protein>
<dbReference type="Proteomes" id="UP001362999">
    <property type="component" value="Unassembled WGS sequence"/>
</dbReference>
<keyword evidence="3" id="KW-1185">Reference proteome</keyword>
<evidence type="ECO:0000313" key="3">
    <source>
        <dbReference type="Proteomes" id="UP001362999"/>
    </source>
</evidence>
<reference evidence="2 3" key="1">
    <citation type="journal article" date="2024" name="J Genomics">
        <title>Draft genome sequencing and assembly of Favolaschia claudopus CIRM-BRFM 2984 isolated from oak limbs.</title>
        <authorList>
            <person name="Navarro D."/>
            <person name="Drula E."/>
            <person name="Chaduli D."/>
            <person name="Cazenave R."/>
            <person name="Ahrendt S."/>
            <person name="Wang J."/>
            <person name="Lipzen A."/>
            <person name="Daum C."/>
            <person name="Barry K."/>
            <person name="Grigoriev I.V."/>
            <person name="Favel A."/>
            <person name="Rosso M.N."/>
            <person name="Martin F."/>
        </authorList>
    </citation>
    <scope>NUCLEOTIDE SEQUENCE [LARGE SCALE GENOMIC DNA]</scope>
    <source>
        <strain evidence="2 3">CIRM-BRFM 2984</strain>
    </source>
</reference>
<feature type="region of interest" description="Disordered" evidence="1">
    <location>
        <begin position="136"/>
        <end position="160"/>
    </location>
</feature>
<evidence type="ECO:0000313" key="2">
    <source>
        <dbReference type="EMBL" id="KAK7039379.1"/>
    </source>
</evidence>
<proteinExistence type="predicted"/>
<organism evidence="2 3">
    <name type="scientific">Favolaschia claudopus</name>
    <dbReference type="NCBI Taxonomy" id="2862362"/>
    <lineage>
        <taxon>Eukaryota</taxon>
        <taxon>Fungi</taxon>
        <taxon>Dikarya</taxon>
        <taxon>Basidiomycota</taxon>
        <taxon>Agaricomycotina</taxon>
        <taxon>Agaricomycetes</taxon>
        <taxon>Agaricomycetidae</taxon>
        <taxon>Agaricales</taxon>
        <taxon>Marasmiineae</taxon>
        <taxon>Mycenaceae</taxon>
        <taxon>Favolaschia</taxon>
    </lineage>
</organism>
<name>A0AAW0CLB5_9AGAR</name>
<feature type="compositionally biased region" description="Basic residues" evidence="1">
    <location>
        <begin position="147"/>
        <end position="158"/>
    </location>
</feature>